<dbReference type="AlphaFoldDB" id="W2V2S2"/>
<dbReference type="Gene3D" id="2.60.40.3040">
    <property type="match status" value="1"/>
</dbReference>
<protein>
    <submittedName>
        <fullName evidence="1">Uncharacterized protein</fullName>
    </submittedName>
</protein>
<gene>
    <name evidence="1" type="ORF">P857_890</name>
</gene>
<dbReference type="Gene3D" id="2.60.40.4280">
    <property type="match status" value="1"/>
</dbReference>
<evidence type="ECO:0000313" key="2">
    <source>
        <dbReference type="Proteomes" id="UP000018951"/>
    </source>
</evidence>
<organism evidence="1 2">
    <name type="scientific">Candidatus Xenolissoclinum pacificiensis L6</name>
    <dbReference type="NCBI Taxonomy" id="1401685"/>
    <lineage>
        <taxon>Bacteria</taxon>
        <taxon>Pseudomonadati</taxon>
        <taxon>Pseudomonadota</taxon>
        <taxon>Alphaproteobacteria</taxon>
        <taxon>Rickettsiales</taxon>
        <taxon>Anaplasmataceae</taxon>
        <taxon>Candidatus Xenolissoclinum</taxon>
    </lineage>
</organism>
<dbReference type="Gene3D" id="3.10.290.50">
    <property type="match status" value="1"/>
</dbReference>
<comment type="caution">
    <text evidence="1">The sequence shown here is derived from an EMBL/GenBank/DDBJ whole genome shotgun (WGS) entry which is preliminary data.</text>
</comment>
<sequence length="271" mass="29197">MQTVHLSKEDLISAFDKLAKDKGHSEGIKKALYDEFVRQKGGTPDGIQINDQEIYGDSNHKITSNHGGMAYANISAPIITPTSVPKVEEVVGGQQVASNKSRLSAVSSVKIDVELVTSETVTFSTTNTLGGKIGGKFKGVNLEFSYSLAITSSSADTVTNLSNISNNISVNLDPFSESNVIAYVTRTSTDAKFVIPIRITSGLIWGNYPSPHQGHYFWGISLQNALLNLFGTAECNIEGTLKSSLSAAGRIDITSKRLPGYEDFHSMDEKS</sequence>
<dbReference type="EMBL" id="AXCJ01000001">
    <property type="protein sequence ID" value="ETO91718.1"/>
    <property type="molecule type" value="Genomic_DNA"/>
</dbReference>
<evidence type="ECO:0000313" key="1">
    <source>
        <dbReference type="EMBL" id="ETO91718.1"/>
    </source>
</evidence>
<accession>W2V2S2</accession>
<proteinExistence type="predicted"/>
<keyword evidence="2" id="KW-1185">Reference proteome</keyword>
<name>W2V2S2_9RICK</name>
<reference evidence="1 2" key="1">
    <citation type="journal article" date="2013" name="PLoS ONE">
        <title>Bacterial endosymbiosis in a chordate host: long-term co-evolution and conservation of secondary metabolism.</title>
        <authorList>
            <person name="Kwan J.C."/>
            <person name="Schmidt E.W."/>
        </authorList>
    </citation>
    <scope>NUCLEOTIDE SEQUENCE [LARGE SCALE GENOMIC DNA]</scope>
    <source>
        <strain evidence="2">L6</strain>
    </source>
</reference>
<dbReference type="SUPFAM" id="SSF56973">
    <property type="entry name" value="Aerolisin/ETX pore-forming domain"/>
    <property type="match status" value="1"/>
</dbReference>
<dbReference type="Proteomes" id="UP000018951">
    <property type="component" value="Unassembled WGS sequence"/>
</dbReference>